<dbReference type="InterPro" id="IPR046347">
    <property type="entry name" value="bZIP_sf"/>
</dbReference>
<feature type="region of interest" description="Disordered" evidence="1">
    <location>
        <begin position="1"/>
        <end position="57"/>
    </location>
</feature>
<name>A0AAN9DNJ9_9TELE</name>
<feature type="compositionally biased region" description="Low complexity" evidence="1">
    <location>
        <begin position="10"/>
        <end position="31"/>
    </location>
</feature>
<dbReference type="PANTHER" id="PTHR23351:SF51">
    <property type="entry name" value="BASIC LEUCINE ZIPPER TRANSCRIPTIONAL FACTOR ATF-LIKE"/>
    <property type="match status" value="1"/>
</dbReference>
<accession>A0AAN9DNJ9</accession>
<dbReference type="PROSITE" id="PS50217">
    <property type="entry name" value="BZIP"/>
    <property type="match status" value="1"/>
</dbReference>
<dbReference type="Pfam" id="PF00170">
    <property type="entry name" value="bZIP_1"/>
    <property type="match status" value="1"/>
</dbReference>
<dbReference type="Proteomes" id="UP001364617">
    <property type="component" value="Unassembled WGS sequence"/>
</dbReference>
<sequence length="173" mass="19256">MPAAVMDNFDQGSPFSQSDSQSPQDWSTQSDGQGHHRKEKNRDAARKSRRKQTERADILHQELQNIEQSNAAFQKEIAELKKEIQIYTTALEQHEPHCTKLCPYGPSVSVPAGPSTAAPSTSEFNFVPEPNLFSDLSFLPDTNSVDLPLTGLLDSSDWSPWDTLNGHGCLQQF</sequence>
<feature type="domain" description="BZIP" evidence="2">
    <location>
        <begin position="31"/>
        <end position="94"/>
    </location>
</feature>
<dbReference type="SMART" id="SM00338">
    <property type="entry name" value="BRLZ"/>
    <property type="match status" value="1"/>
</dbReference>
<dbReference type="InterPro" id="IPR000837">
    <property type="entry name" value="AP-1"/>
</dbReference>
<protein>
    <recommendedName>
        <fullName evidence="2">BZIP domain-containing protein</fullName>
    </recommendedName>
</protein>
<dbReference type="GO" id="GO:0005634">
    <property type="term" value="C:nucleus"/>
    <property type="evidence" value="ECO:0007669"/>
    <property type="project" value="TreeGrafter"/>
</dbReference>
<dbReference type="CDD" id="cd14701">
    <property type="entry name" value="bZIP_BATF"/>
    <property type="match status" value="1"/>
</dbReference>
<proteinExistence type="predicted"/>
<organism evidence="3 4">
    <name type="scientific">Phoxinus phoxinus</name>
    <name type="common">Eurasian minnow</name>
    <dbReference type="NCBI Taxonomy" id="58324"/>
    <lineage>
        <taxon>Eukaryota</taxon>
        <taxon>Metazoa</taxon>
        <taxon>Chordata</taxon>
        <taxon>Craniata</taxon>
        <taxon>Vertebrata</taxon>
        <taxon>Euteleostomi</taxon>
        <taxon>Actinopterygii</taxon>
        <taxon>Neopterygii</taxon>
        <taxon>Teleostei</taxon>
        <taxon>Ostariophysi</taxon>
        <taxon>Cypriniformes</taxon>
        <taxon>Leuciscidae</taxon>
        <taxon>Phoxininae</taxon>
        <taxon>Phoxinus</taxon>
    </lineage>
</organism>
<reference evidence="3 4" key="1">
    <citation type="submission" date="2024-02" db="EMBL/GenBank/DDBJ databases">
        <title>Chromosome-level genome assembly of the Eurasian Minnow (Phoxinus phoxinus).</title>
        <authorList>
            <person name="Oriowo T.O."/>
            <person name="Martin S."/>
            <person name="Stange M."/>
            <person name="Chrysostomakis Y."/>
            <person name="Brown T."/>
            <person name="Winkler S."/>
            <person name="Kukowka S."/>
            <person name="Myers E.W."/>
            <person name="Bohne A."/>
        </authorList>
    </citation>
    <scope>NUCLEOTIDE SEQUENCE [LARGE SCALE GENOMIC DNA]</scope>
    <source>
        <strain evidence="3">ZFMK-TIS-60720</strain>
        <tissue evidence="3">Whole Organism</tissue>
    </source>
</reference>
<gene>
    <name evidence="3" type="ORF">R3I93_000789</name>
</gene>
<dbReference type="GO" id="GO:0000981">
    <property type="term" value="F:DNA-binding transcription factor activity, RNA polymerase II-specific"/>
    <property type="evidence" value="ECO:0007669"/>
    <property type="project" value="TreeGrafter"/>
</dbReference>
<dbReference type="AlphaFoldDB" id="A0AAN9DNJ9"/>
<dbReference type="GO" id="GO:0000978">
    <property type="term" value="F:RNA polymerase II cis-regulatory region sequence-specific DNA binding"/>
    <property type="evidence" value="ECO:0007669"/>
    <property type="project" value="TreeGrafter"/>
</dbReference>
<keyword evidence="4" id="KW-1185">Reference proteome</keyword>
<evidence type="ECO:0000313" key="3">
    <source>
        <dbReference type="EMBL" id="KAK7176666.1"/>
    </source>
</evidence>
<dbReference type="Gene3D" id="1.20.5.170">
    <property type="match status" value="1"/>
</dbReference>
<evidence type="ECO:0000259" key="2">
    <source>
        <dbReference type="PROSITE" id="PS50217"/>
    </source>
</evidence>
<dbReference type="PROSITE" id="PS00036">
    <property type="entry name" value="BZIP_BASIC"/>
    <property type="match status" value="1"/>
</dbReference>
<dbReference type="PANTHER" id="PTHR23351">
    <property type="entry name" value="FOS TRANSCRIPTION FACTOR-RELATED"/>
    <property type="match status" value="1"/>
</dbReference>
<feature type="compositionally biased region" description="Basic and acidic residues" evidence="1">
    <location>
        <begin position="40"/>
        <end position="57"/>
    </location>
</feature>
<dbReference type="EMBL" id="JAYKXH010000001">
    <property type="protein sequence ID" value="KAK7176666.1"/>
    <property type="molecule type" value="Genomic_DNA"/>
</dbReference>
<comment type="caution">
    <text evidence="3">The sequence shown here is derived from an EMBL/GenBank/DDBJ whole genome shotgun (WGS) entry which is preliminary data.</text>
</comment>
<evidence type="ECO:0000256" key="1">
    <source>
        <dbReference type="SAM" id="MobiDB-lite"/>
    </source>
</evidence>
<dbReference type="InterPro" id="IPR004827">
    <property type="entry name" value="bZIP"/>
</dbReference>
<dbReference type="SUPFAM" id="SSF57959">
    <property type="entry name" value="Leucine zipper domain"/>
    <property type="match status" value="1"/>
</dbReference>
<evidence type="ECO:0000313" key="4">
    <source>
        <dbReference type="Proteomes" id="UP001364617"/>
    </source>
</evidence>